<dbReference type="Proteomes" id="UP000553776">
    <property type="component" value="Unassembled WGS sequence"/>
</dbReference>
<dbReference type="Gene3D" id="2.60.40.1120">
    <property type="entry name" value="Carboxypeptidase-like, regulatory domain"/>
    <property type="match status" value="1"/>
</dbReference>
<dbReference type="SUPFAM" id="SSF49464">
    <property type="entry name" value="Carboxypeptidase regulatory domain-like"/>
    <property type="match status" value="1"/>
</dbReference>
<proteinExistence type="inferred from homology"/>
<dbReference type="Pfam" id="PF12733">
    <property type="entry name" value="Cadherin-like"/>
    <property type="match status" value="1"/>
</dbReference>
<dbReference type="InterPro" id="IPR008969">
    <property type="entry name" value="CarboxyPept-like_regulatory"/>
</dbReference>
<dbReference type="Gene3D" id="2.60.40.10">
    <property type="entry name" value="Immunoglobulins"/>
    <property type="match status" value="1"/>
</dbReference>
<keyword evidence="6" id="KW-1185">Reference proteome</keyword>
<evidence type="ECO:0000259" key="4">
    <source>
        <dbReference type="PROSITE" id="PS51272"/>
    </source>
</evidence>
<dbReference type="InterPro" id="IPR036116">
    <property type="entry name" value="FN3_sf"/>
</dbReference>
<dbReference type="Pfam" id="PF00395">
    <property type="entry name" value="SLH"/>
    <property type="match status" value="3"/>
</dbReference>
<feature type="domain" description="SLH" evidence="4">
    <location>
        <begin position="2493"/>
        <end position="2553"/>
    </location>
</feature>
<dbReference type="CDD" id="cd00063">
    <property type="entry name" value="FN3"/>
    <property type="match status" value="1"/>
</dbReference>
<evidence type="ECO:0000256" key="2">
    <source>
        <dbReference type="SAM" id="MobiDB-lite"/>
    </source>
</evidence>
<evidence type="ECO:0000313" key="6">
    <source>
        <dbReference type="Proteomes" id="UP000553776"/>
    </source>
</evidence>
<dbReference type="InterPro" id="IPR003961">
    <property type="entry name" value="FN3_dom"/>
</dbReference>
<dbReference type="Pfam" id="PF00041">
    <property type="entry name" value="fn3"/>
    <property type="match status" value="1"/>
</dbReference>
<reference evidence="5 6" key="1">
    <citation type="submission" date="2020-08" db="EMBL/GenBank/DDBJ databases">
        <title>Cohnella phylogeny.</title>
        <authorList>
            <person name="Dunlap C."/>
        </authorList>
    </citation>
    <scope>NUCLEOTIDE SEQUENCE [LARGE SCALE GENOMIC DNA]</scope>
    <source>
        <strain evidence="5 6">DSM 25239</strain>
    </source>
</reference>
<dbReference type="Pfam" id="PF07676">
    <property type="entry name" value="PD40"/>
    <property type="match status" value="2"/>
</dbReference>
<comment type="similarity">
    <text evidence="1">Belongs to the TolB family.</text>
</comment>
<dbReference type="SUPFAM" id="SSF82171">
    <property type="entry name" value="DPP6 N-terminal domain-like"/>
    <property type="match status" value="1"/>
</dbReference>
<evidence type="ECO:0000256" key="1">
    <source>
        <dbReference type="ARBA" id="ARBA00009820"/>
    </source>
</evidence>
<evidence type="ECO:0000259" key="3">
    <source>
        <dbReference type="PROSITE" id="PS50853"/>
    </source>
</evidence>
<name>A0A841U1Z5_9BACL</name>
<dbReference type="SUPFAM" id="SSF49265">
    <property type="entry name" value="Fibronectin type III"/>
    <property type="match status" value="1"/>
</dbReference>
<feature type="compositionally biased region" description="Gly residues" evidence="2">
    <location>
        <begin position="2129"/>
        <end position="2142"/>
    </location>
</feature>
<feature type="region of interest" description="Disordered" evidence="2">
    <location>
        <begin position="2120"/>
        <end position="2151"/>
    </location>
</feature>
<dbReference type="InterPro" id="IPR001119">
    <property type="entry name" value="SLH_dom"/>
</dbReference>
<dbReference type="InterPro" id="IPR011042">
    <property type="entry name" value="6-blade_b-propeller_TolB-like"/>
</dbReference>
<dbReference type="InterPro" id="IPR011659">
    <property type="entry name" value="WD40"/>
</dbReference>
<dbReference type="InterPro" id="IPR013783">
    <property type="entry name" value="Ig-like_fold"/>
</dbReference>
<feature type="domain" description="SLH" evidence="4">
    <location>
        <begin position="2424"/>
        <end position="2484"/>
    </location>
</feature>
<sequence length="2553" mass="272527">MPDLRELVVPLAEELAEEEPMWNHLVRVFDELHAGVADSVRITPDGRFIGFIEITFVKDGAGGELHSALMLYDRETGSLENVLQLPDSEPKEPIRFSMSSDARWFAFAGKSSMMASENPQIYLYDRKEDELRLVSKQPSGLPGDGMSDHPSISADGRYIAYDSDAPGLADGDRSNFDIFVYDRDSDANELISVPANAEDPDGVAGSNSEMPSISADGRYVAFESSSAYLVEGDENGYEDVFVFDREEKRMRLISVPVAGGQANNNSGAPSMSADGGVIAFESYAALAEDDTNGARDIYVYRSSDSAVERVSVGLNGEENDFESYEPLISADGAYVSYEMWPDGSEYDMAMIGDLRNHVVRNVSVSDPEMEVFEPFTTVAISADGAAAAFNAEYEVVDPTTGLEVTMPGLFIASKVQGGGQAPTWPDGSKLEAKDVQPDRISLAWTPASDPKGIKEYRLYKDGERIASVDGNTLAYTATGLEPATEYSFKVEAVNADNVATAGGPGLRVATAADDRTLELSLKFDQLSPKRLPLPNSKLTIEAKAKSGRTIAAKIVYSDWLDASGERLPTPRKAEATVNLTEKAAGSGDYAAEFPIREGISELTSVVATMTGASGGPVEKPAEGLPRAVAGNLKVAFDNPGEVELNGAYLMAVSLDNGSSSTAILENGDPIVMKGVAPSDKYVLTLYSGNGKPLSQLSDVRVPGGLVTSLTLKVIEPTRYRFKVTDPDNKPLSGIRVEVWNEAAADYLAGFQTDGEGLTNWTAAGDTTKKYTAKVDLSGTKYDEIPNIPFSLKPGDNVIPVTVRRSPEGKLQGKVLDPAGKPVFNALVTATQTYKGKPVVQKAYTDLNGAYQLSVLAGEVDVQAAQTSYHYKSEEGLKAVVENGKTTTFDIPVRMAEHGMVEFKVYVKMIGGDWQGPIDMEQLRFKAELRGKSGGRTSYYQNSMPLQGQPGEEVEACVSGVLNSPFEQCTTIRLDEQANGTVEMRIEEQGGLFKGSVPTEGNSWAYANLYEVINGELEFIRTTNVRTGPFELHAPKAGVYRLEFHLRDEKTKQLKTAFKQFTIREQETIDVGTVTLQAANYFFHVTANGFLAQQNEVTPGGTVNLRAFYQNHGEATVAGAALKIEVPDGVSPVTVPGGDRIPVKLNGADATASLNGHTLEVALGDIEEREQGTVVLQARLNEGYGLGQAQLSARIVGTAGGKSIEESLGSIQLDVPKVTLEVPNIVTASSVRVIGLAPPSSRVKVYDGDLLLGTFAASSGGSWAGDIELTNMDGSEYHLLWAQAESGDKALRTDQHVVSYLQNEPVLQQIAMAQYPDGKWLQLDTENGIAQLPYTVVPGRPFQFVLKFNEPDKVKNVKIYLGGQIGGPVTAEKGEDGLFRATVPTSSGALGGLYVDYDTVKPKIVISREIPTDQETRDALPPGMKDFIISEKTPFKQEGNVYSGSAVIEFPGLPDFKIEASETIDLTPTTYRPTVEEIVEAEAAGLPVYNMTFDVKETADGVVVKTSAYMPKAELFPSNTLTKEQPVAALAGDPLDSLDQFGIDPGKYREMIRVTAEYKIITQEDSFAKKGGSPLKKIKSEYSKYNKYAGRITKIMDNVEAATLCPENIEATGQQAGKALLVTVGGEVAKTAITAWTGAMMLEGPLGKAAGIAGKYVSKKIDGYVDEQIDKVKTVGPTNPKSCEEDDDTLDGLEEENIYKKRLRRVYAELKWIYDPSGYVYEAVPSNRLEGVKATVLFKDKAAGEWKVWYDAPSYGQINPQLTDGQGKYGWDVPEGVWKVVWEKAGYETASSAELTVPPPHFDVNAGLVSTAPPIVAGIEAVVSGEESYVDIEFSKYLTAKDPIAAGTVVVTGPGGAAVEGTLAYLEPQDGGQGPLARKVRFKPSGPGLQEGSEYMVAVEPQSFVSYAGTRMLAGAERTVKAVRRDAQGPVPMEAEAIGGNAVIRIRFDEPLAAGTVLNPESFELTGTDQAVLSAVAERPEEGKQPEAVVLTLSGRIRDGAAVTVRAAAGAAADSLGNPSAEKTLALNGPDASLSALVVEGGTLAEPFSKEKTDYTIKVRGNASSIRLKATLAAAGGKLSIRGVPLAADTLKEIEIPSDGVIPIRVEAANRPDVTKTYALTIERSSTPGPGTGGGGGSGGGADPGPAEGNIADIGKDAEVSVKDGDGGRKLAAISLKTETVLNAIKNAKNGEELFVQVPSAADSYDLVLPAEAFRALAEAKSKIRLKGEPVSVVVEPEAWASGVGDKASAVHYKVDRASADEEKAWLDGLKAKFGGLTGVSGTYRFAAEAVEGDGTVPLTASRPDAALAYWTTATPSSGSAAVYGYDPSSKEWQFVSDVSSTAGLKWAGADAKSRYYGIVAFANPFADIGGHWAQGHIEWMAARLYVNGVTADAFQPDRKVTRAEFAAMLARIVGAKSGAAGASPFDDVKAEDWYYEAVRTVAAAKLIEGDGRGKFRPNDFVTREQMTAMSWRAYSLLVAGAVPAREEEIQSLLQPFADKGNIKSWAKADVASALKAGLAQGVGGSRFDPDGVATRAQAATVLRRIAEKLGSPE</sequence>
<feature type="domain" description="SLH" evidence="4">
    <location>
        <begin position="2360"/>
        <end position="2423"/>
    </location>
</feature>
<dbReference type="Gene3D" id="2.120.10.30">
    <property type="entry name" value="TolB, C-terminal domain"/>
    <property type="match status" value="1"/>
</dbReference>
<protein>
    <submittedName>
        <fullName evidence="5">S-layer homology domain-containing protein</fullName>
    </submittedName>
</protein>
<evidence type="ECO:0000313" key="5">
    <source>
        <dbReference type="EMBL" id="MBB6692141.1"/>
    </source>
</evidence>
<comment type="caution">
    <text evidence="5">The sequence shown here is derived from an EMBL/GenBank/DDBJ whole genome shotgun (WGS) entry which is preliminary data.</text>
</comment>
<dbReference type="PANTHER" id="PTHR36842">
    <property type="entry name" value="PROTEIN TOLB HOMOLOG"/>
    <property type="match status" value="1"/>
</dbReference>
<dbReference type="SMART" id="SM00060">
    <property type="entry name" value="FN3"/>
    <property type="match status" value="1"/>
</dbReference>
<dbReference type="PROSITE" id="PS50853">
    <property type="entry name" value="FN3"/>
    <property type="match status" value="1"/>
</dbReference>
<feature type="domain" description="Fibronectin type-III" evidence="3">
    <location>
        <begin position="426"/>
        <end position="513"/>
    </location>
</feature>
<dbReference type="RefSeq" id="WP_185136134.1">
    <property type="nucleotide sequence ID" value="NZ_JACJVR010000048.1"/>
</dbReference>
<dbReference type="PROSITE" id="PS51272">
    <property type="entry name" value="SLH"/>
    <property type="match status" value="3"/>
</dbReference>
<dbReference type="EMBL" id="JACJVR010000048">
    <property type="protein sequence ID" value="MBB6692141.1"/>
    <property type="molecule type" value="Genomic_DNA"/>
</dbReference>
<gene>
    <name evidence="5" type="ORF">H7B90_12085</name>
</gene>
<dbReference type="PANTHER" id="PTHR36842:SF1">
    <property type="entry name" value="PROTEIN TOLB"/>
    <property type="match status" value="1"/>
</dbReference>
<accession>A0A841U1Z5</accession>
<organism evidence="5 6">
    <name type="scientific">Cohnella xylanilytica</name>
    <dbReference type="NCBI Taxonomy" id="557555"/>
    <lineage>
        <taxon>Bacteria</taxon>
        <taxon>Bacillati</taxon>
        <taxon>Bacillota</taxon>
        <taxon>Bacilli</taxon>
        <taxon>Bacillales</taxon>
        <taxon>Paenibacillaceae</taxon>
        <taxon>Cohnella</taxon>
    </lineage>
</organism>
<dbReference type="Pfam" id="PF13620">
    <property type="entry name" value="CarboxypepD_reg"/>
    <property type="match status" value="1"/>
</dbReference>
<dbReference type="InterPro" id="IPR025883">
    <property type="entry name" value="Cadherin-like_domain"/>
</dbReference>